<name>A0A150L7W7_9BACI</name>
<gene>
    <name evidence="2" type="ORF">B4135_4138</name>
</gene>
<reference evidence="2 3" key="1">
    <citation type="submission" date="2016-01" db="EMBL/GenBank/DDBJ databases">
        <title>Draft Genome Sequences of Seven Thermophilic Sporeformers Isolated from Foods.</title>
        <authorList>
            <person name="Berendsen E.M."/>
            <person name="Wells-Bennik M.H."/>
            <person name="Krawcyk A.O."/>
            <person name="De Jong A."/>
            <person name="Holsappel S."/>
            <person name="Eijlander R.T."/>
            <person name="Kuipers O.P."/>
        </authorList>
    </citation>
    <scope>NUCLEOTIDE SEQUENCE [LARGE SCALE GENOMIC DNA]</scope>
    <source>
        <strain evidence="2 3">B4135</strain>
    </source>
</reference>
<comment type="caution">
    <text evidence="2">The sequence shown here is derived from an EMBL/GenBank/DDBJ whole genome shotgun (WGS) entry which is preliminary data.</text>
</comment>
<proteinExistence type="predicted"/>
<protein>
    <submittedName>
        <fullName evidence="2">Uncharacterized protein</fullName>
    </submittedName>
</protein>
<dbReference type="AlphaFoldDB" id="A0A150L7W7"/>
<accession>A0A150L7W7</accession>
<organism evidence="2 3">
    <name type="scientific">Caldibacillus debilis</name>
    <dbReference type="NCBI Taxonomy" id="301148"/>
    <lineage>
        <taxon>Bacteria</taxon>
        <taxon>Bacillati</taxon>
        <taxon>Bacillota</taxon>
        <taxon>Bacilli</taxon>
        <taxon>Bacillales</taxon>
        <taxon>Bacillaceae</taxon>
        <taxon>Caldibacillus</taxon>
    </lineage>
</organism>
<sequence>MGEGNGEAEGAGFARKVPGREAGAGSGARKQGMDGRRKFRPRPANLSRSCFAIRFLPLEMGRDPAIGPVRNPSFEILPVLNSYPTEIIQNSFPLLKIPVAGPEAG</sequence>
<evidence type="ECO:0000313" key="3">
    <source>
        <dbReference type="Proteomes" id="UP000075683"/>
    </source>
</evidence>
<dbReference type="EMBL" id="LQYT01000140">
    <property type="protein sequence ID" value="KYD08421.1"/>
    <property type="molecule type" value="Genomic_DNA"/>
</dbReference>
<evidence type="ECO:0000313" key="2">
    <source>
        <dbReference type="EMBL" id="KYD08421.1"/>
    </source>
</evidence>
<evidence type="ECO:0000256" key="1">
    <source>
        <dbReference type="SAM" id="MobiDB-lite"/>
    </source>
</evidence>
<feature type="region of interest" description="Disordered" evidence="1">
    <location>
        <begin position="1"/>
        <end position="42"/>
    </location>
</feature>
<dbReference type="STRING" id="301148.B4135_4138"/>
<dbReference type="Proteomes" id="UP000075683">
    <property type="component" value="Unassembled WGS sequence"/>
</dbReference>